<gene>
    <name evidence="2" type="ORF">GALL_534690</name>
</gene>
<evidence type="ECO:0000256" key="1">
    <source>
        <dbReference type="SAM" id="Phobius"/>
    </source>
</evidence>
<keyword evidence="1" id="KW-0812">Transmembrane</keyword>
<proteinExistence type="predicted"/>
<dbReference type="AlphaFoldDB" id="A0A1J5P0A6"/>
<keyword evidence="1" id="KW-0472">Membrane</keyword>
<keyword evidence="1" id="KW-1133">Transmembrane helix</keyword>
<accession>A0A1J5P0A6</accession>
<reference evidence="2" key="1">
    <citation type="submission" date="2016-10" db="EMBL/GenBank/DDBJ databases">
        <title>Sequence of Gallionella enrichment culture.</title>
        <authorList>
            <person name="Poehlein A."/>
            <person name="Muehling M."/>
            <person name="Daniel R."/>
        </authorList>
    </citation>
    <scope>NUCLEOTIDE SEQUENCE</scope>
</reference>
<evidence type="ECO:0000313" key="2">
    <source>
        <dbReference type="EMBL" id="OIQ64977.1"/>
    </source>
</evidence>
<dbReference type="EMBL" id="MLJW01007688">
    <property type="protein sequence ID" value="OIQ64977.1"/>
    <property type="molecule type" value="Genomic_DNA"/>
</dbReference>
<sequence>MATKSATFAGARVRPWASASAARRTIAETEVSAPLAAACNLTFKSGLIRNLTICDCTGASLVSGVHGGGAPWKAAGHVPHGLLSVWFSQQCCHDDQTKMNLISARRKSSWPQELFCDRWSHALNEHLPDTVTDGGRDWMNVIIQMIVSALAALLGAFLGAYLTHRYTREVENAKVARRREAAGTIIQAELAHFYRDLGEHRGKLESYLERVKNTVGGTTKADYPQMKIGESFSTVYKATIGEIGLFDTETSYGVVYCYSNIFTLIRDQEGLISDLDNLLNSSMLGHRAKNLYDHEAALFRQIEGIMPRLAKQSRAIPFTAIAQRARPN</sequence>
<feature type="transmembrane region" description="Helical" evidence="1">
    <location>
        <begin position="141"/>
        <end position="162"/>
    </location>
</feature>
<name>A0A1J5P0A6_9ZZZZ</name>
<protein>
    <submittedName>
        <fullName evidence="2">Uncharacterized protein</fullName>
    </submittedName>
</protein>
<organism evidence="2">
    <name type="scientific">mine drainage metagenome</name>
    <dbReference type="NCBI Taxonomy" id="410659"/>
    <lineage>
        <taxon>unclassified sequences</taxon>
        <taxon>metagenomes</taxon>
        <taxon>ecological metagenomes</taxon>
    </lineage>
</organism>
<comment type="caution">
    <text evidence="2">The sequence shown here is derived from an EMBL/GenBank/DDBJ whole genome shotgun (WGS) entry which is preliminary data.</text>
</comment>